<dbReference type="AlphaFoldDB" id="A0A0R0D5N8"/>
<keyword evidence="9" id="KW-1185">Reference proteome</keyword>
<evidence type="ECO:0000256" key="6">
    <source>
        <dbReference type="SAM" id="SignalP"/>
    </source>
</evidence>
<keyword evidence="2 6" id="KW-0732">Signal</keyword>
<accession>A0A0R0D5N8</accession>
<dbReference type="Gene3D" id="3.30.1450.10">
    <property type="match status" value="1"/>
</dbReference>
<reference evidence="8 9" key="1">
    <citation type="submission" date="2015-05" db="EMBL/GenBank/DDBJ databases">
        <title>Genome sequencing and analysis of members of genus Stenotrophomonas.</title>
        <authorList>
            <person name="Patil P.P."/>
            <person name="Midha S."/>
            <person name="Patil P.B."/>
        </authorList>
    </citation>
    <scope>NUCLEOTIDE SEQUENCE [LARGE SCALE GENOMIC DNA]</scope>
    <source>
        <strain evidence="8 9">DSM 21508</strain>
    </source>
</reference>
<evidence type="ECO:0000256" key="5">
    <source>
        <dbReference type="PROSITE-ProRule" id="PRU00473"/>
    </source>
</evidence>
<dbReference type="InterPro" id="IPR037873">
    <property type="entry name" value="BamE-like"/>
</dbReference>
<dbReference type="EMBL" id="LDJK01000043">
    <property type="protein sequence ID" value="KRG73534.1"/>
    <property type="molecule type" value="Genomic_DNA"/>
</dbReference>
<dbReference type="PROSITE" id="PS51257">
    <property type="entry name" value="PROKAR_LIPOPROTEIN"/>
    <property type="match status" value="1"/>
</dbReference>
<dbReference type="PRINTS" id="PR01021">
    <property type="entry name" value="OMPADOMAIN"/>
</dbReference>
<dbReference type="InterPro" id="IPR006665">
    <property type="entry name" value="OmpA-like"/>
</dbReference>
<dbReference type="Proteomes" id="UP000051386">
    <property type="component" value="Unassembled WGS sequence"/>
</dbReference>
<dbReference type="RefSeq" id="WP_057508514.1">
    <property type="nucleotide sequence ID" value="NZ_LDJK01000043.1"/>
</dbReference>
<comment type="subcellular location">
    <subcellularLocation>
        <location evidence="1">Cell outer membrane</location>
    </subcellularLocation>
</comment>
<evidence type="ECO:0000313" key="8">
    <source>
        <dbReference type="EMBL" id="KRG73534.1"/>
    </source>
</evidence>
<sequence length="268" mass="28291">MNIANRFKAAATAALVLALAACSTHATKQGTGEVSFPDPDRIVLKEGTFPNVANLRSIGPGVTKEQLYHLLGRPHFSEGFAPKAWNYLFHFRTPEGVVTCQYQVQFDDEKRGHSFHWAPASCADVLDPPAPPVAPAAAADGVARFSLSADALFAFGRSGVADIKPDGSAELKRIAAEISAAKDSQVTVVGHTDRIGSDESNQRLSQARADTVRGVLASHGVAAGSIRAEGRGEAEPVTRDCADSLAHRALVACLAPDRRVEIAVSGSR</sequence>
<dbReference type="PROSITE" id="PS51123">
    <property type="entry name" value="OMPA_2"/>
    <property type="match status" value="1"/>
</dbReference>
<proteinExistence type="predicted"/>
<evidence type="ECO:0000256" key="1">
    <source>
        <dbReference type="ARBA" id="ARBA00004442"/>
    </source>
</evidence>
<evidence type="ECO:0000313" key="9">
    <source>
        <dbReference type="Proteomes" id="UP000051386"/>
    </source>
</evidence>
<feature type="signal peptide" evidence="6">
    <location>
        <begin position="1"/>
        <end position="26"/>
    </location>
</feature>
<evidence type="ECO:0000256" key="4">
    <source>
        <dbReference type="ARBA" id="ARBA00023237"/>
    </source>
</evidence>
<dbReference type="Pfam" id="PF00691">
    <property type="entry name" value="OmpA"/>
    <property type="match status" value="1"/>
</dbReference>
<dbReference type="PATRIC" id="fig|517011.3.peg.1746"/>
<comment type="caution">
    <text evidence="8">The sequence shown here is derived from an EMBL/GenBank/DDBJ whole genome shotgun (WGS) entry which is preliminary data.</text>
</comment>
<dbReference type="Gene3D" id="3.30.1330.60">
    <property type="entry name" value="OmpA-like domain"/>
    <property type="match status" value="1"/>
</dbReference>
<dbReference type="InterPro" id="IPR006664">
    <property type="entry name" value="OMP_bac"/>
</dbReference>
<dbReference type="CDD" id="cd07185">
    <property type="entry name" value="OmpA_C-like"/>
    <property type="match status" value="1"/>
</dbReference>
<organism evidence="8 9">
    <name type="scientific">Stenotrophomonas chelatiphaga</name>
    <dbReference type="NCBI Taxonomy" id="517011"/>
    <lineage>
        <taxon>Bacteria</taxon>
        <taxon>Pseudomonadati</taxon>
        <taxon>Pseudomonadota</taxon>
        <taxon>Gammaproteobacteria</taxon>
        <taxon>Lysobacterales</taxon>
        <taxon>Lysobacteraceae</taxon>
        <taxon>Stenotrophomonas</taxon>
    </lineage>
</organism>
<gene>
    <name evidence="8" type="ORF">ABB28_10185</name>
</gene>
<feature type="domain" description="OmpA-like" evidence="7">
    <location>
        <begin position="140"/>
        <end position="268"/>
    </location>
</feature>
<evidence type="ECO:0000259" key="7">
    <source>
        <dbReference type="PROSITE" id="PS51123"/>
    </source>
</evidence>
<dbReference type="GO" id="GO:0009279">
    <property type="term" value="C:cell outer membrane"/>
    <property type="evidence" value="ECO:0007669"/>
    <property type="project" value="UniProtKB-SubCell"/>
</dbReference>
<keyword evidence="3 5" id="KW-0472">Membrane</keyword>
<dbReference type="InterPro" id="IPR007450">
    <property type="entry name" value="BamE_dom"/>
</dbReference>
<dbReference type="SUPFAM" id="SSF103088">
    <property type="entry name" value="OmpA-like"/>
    <property type="match status" value="1"/>
</dbReference>
<protein>
    <recommendedName>
        <fullName evidence="7">OmpA-like domain-containing protein</fullName>
    </recommendedName>
</protein>
<feature type="chain" id="PRO_5006395144" description="OmpA-like domain-containing protein" evidence="6">
    <location>
        <begin position="27"/>
        <end position="268"/>
    </location>
</feature>
<evidence type="ECO:0000256" key="3">
    <source>
        <dbReference type="ARBA" id="ARBA00023136"/>
    </source>
</evidence>
<dbReference type="PANTHER" id="PTHR30329">
    <property type="entry name" value="STATOR ELEMENT OF FLAGELLAR MOTOR COMPLEX"/>
    <property type="match status" value="1"/>
</dbReference>
<dbReference type="InterPro" id="IPR050330">
    <property type="entry name" value="Bact_OuterMem_StrucFunc"/>
</dbReference>
<dbReference type="Pfam" id="PF04355">
    <property type="entry name" value="BamE"/>
    <property type="match status" value="1"/>
</dbReference>
<dbReference type="PANTHER" id="PTHR30329:SF21">
    <property type="entry name" value="LIPOPROTEIN YIAD-RELATED"/>
    <property type="match status" value="1"/>
</dbReference>
<name>A0A0R0D5N8_9GAMM</name>
<evidence type="ECO:0000256" key="2">
    <source>
        <dbReference type="ARBA" id="ARBA00022729"/>
    </source>
</evidence>
<dbReference type="InterPro" id="IPR036737">
    <property type="entry name" value="OmpA-like_sf"/>
</dbReference>
<keyword evidence="4" id="KW-0998">Cell outer membrane</keyword>